<dbReference type="SMART" id="SM00387">
    <property type="entry name" value="HATPase_c"/>
    <property type="match status" value="1"/>
</dbReference>
<evidence type="ECO:0000313" key="10">
    <source>
        <dbReference type="Proteomes" id="UP000001235"/>
    </source>
</evidence>
<dbReference type="CDD" id="cd00082">
    <property type="entry name" value="HisKA"/>
    <property type="match status" value="1"/>
</dbReference>
<name>D9SE95_GALCS</name>
<dbReference type="InterPro" id="IPR036890">
    <property type="entry name" value="HATPase_C_sf"/>
</dbReference>
<keyword evidence="7" id="KW-0175">Coiled coil</keyword>
<keyword evidence="4" id="KW-0597">Phosphoprotein</keyword>
<evidence type="ECO:0000313" key="9">
    <source>
        <dbReference type="EMBL" id="ADL54871.1"/>
    </source>
</evidence>
<proteinExistence type="inferred from homology"/>
<dbReference type="Gene3D" id="1.10.287.130">
    <property type="match status" value="1"/>
</dbReference>
<dbReference type="PROSITE" id="PS50109">
    <property type="entry name" value="HIS_KIN"/>
    <property type="match status" value="1"/>
</dbReference>
<evidence type="ECO:0000256" key="1">
    <source>
        <dbReference type="ARBA" id="ARBA00000085"/>
    </source>
</evidence>
<dbReference type="EMBL" id="CP002159">
    <property type="protein sequence ID" value="ADL54871.1"/>
    <property type="molecule type" value="Genomic_DNA"/>
</dbReference>
<feature type="domain" description="Histidine kinase" evidence="8">
    <location>
        <begin position="260"/>
        <end position="502"/>
    </location>
</feature>
<accession>D9SE95</accession>
<dbReference type="InterPro" id="IPR035938">
    <property type="entry name" value="Hemerythrin-like_sf"/>
</dbReference>
<dbReference type="SUPFAM" id="SSF55874">
    <property type="entry name" value="ATPase domain of HSP90 chaperone/DNA topoisomerase II/histidine kinase"/>
    <property type="match status" value="1"/>
</dbReference>
<dbReference type="GO" id="GO:0046872">
    <property type="term" value="F:metal ion binding"/>
    <property type="evidence" value="ECO:0007669"/>
    <property type="project" value="UniProtKB-KW"/>
</dbReference>
<dbReference type="CDD" id="cd12107">
    <property type="entry name" value="Hemerythrin"/>
    <property type="match status" value="1"/>
</dbReference>
<evidence type="ECO:0000256" key="4">
    <source>
        <dbReference type="ARBA" id="ARBA00022553"/>
    </source>
</evidence>
<evidence type="ECO:0000256" key="5">
    <source>
        <dbReference type="ARBA" id="ARBA00022723"/>
    </source>
</evidence>
<dbReference type="NCBIfam" id="TIGR02481">
    <property type="entry name" value="hemeryth_dom"/>
    <property type="match status" value="1"/>
</dbReference>
<dbReference type="InterPro" id="IPR003594">
    <property type="entry name" value="HATPase_dom"/>
</dbReference>
<dbReference type="HOGENOM" id="CLU_000445_114_39_4"/>
<dbReference type="SUPFAM" id="SSF47384">
    <property type="entry name" value="Homodimeric domain of signal transducing histidine kinase"/>
    <property type="match status" value="1"/>
</dbReference>
<dbReference type="InterPro" id="IPR004358">
    <property type="entry name" value="Sig_transdc_His_kin-like_C"/>
</dbReference>
<dbReference type="OrthoDB" id="1931120at2"/>
<dbReference type="InterPro" id="IPR003661">
    <property type="entry name" value="HisK_dim/P_dom"/>
</dbReference>
<keyword evidence="5" id="KW-0479">Metal-binding</keyword>
<dbReference type="EC" id="2.7.13.3" evidence="3"/>
<dbReference type="NCBIfam" id="NF033749">
    <property type="entry name" value="bact_hemeryth"/>
    <property type="match status" value="1"/>
</dbReference>
<dbReference type="InterPro" id="IPR005467">
    <property type="entry name" value="His_kinase_dom"/>
</dbReference>
<dbReference type="AlphaFoldDB" id="D9SE95"/>
<evidence type="ECO:0000259" key="8">
    <source>
        <dbReference type="PROSITE" id="PS50109"/>
    </source>
</evidence>
<dbReference type="eggNOG" id="COG2703">
    <property type="taxonomic scope" value="Bacteria"/>
</dbReference>
<dbReference type="Proteomes" id="UP000001235">
    <property type="component" value="Chromosome"/>
</dbReference>
<keyword evidence="10" id="KW-1185">Reference proteome</keyword>
<dbReference type="GO" id="GO:0000155">
    <property type="term" value="F:phosphorelay sensor kinase activity"/>
    <property type="evidence" value="ECO:0007669"/>
    <property type="project" value="InterPro"/>
</dbReference>
<dbReference type="Pfam" id="PF01814">
    <property type="entry name" value="Hemerythrin"/>
    <property type="match status" value="1"/>
</dbReference>
<comment type="catalytic activity">
    <reaction evidence="1">
        <text>ATP + protein L-histidine = ADP + protein N-phospho-L-histidine.</text>
        <dbReference type="EC" id="2.7.13.3"/>
    </reaction>
</comment>
<keyword evidence="6" id="KW-0408">Iron</keyword>
<protein>
    <recommendedName>
        <fullName evidence="3">histidine kinase</fullName>
        <ecNumber evidence="3">2.7.13.3</ecNumber>
    </recommendedName>
</protein>
<dbReference type="InterPro" id="IPR036097">
    <property type="entry name" value="HisK_dim/P_sf"/>
</dbReference>
<dbReference type="SUPFAM" id="SSF47188">
    <property type="entry name" value="Hemerythrin-like"/>
    <property type="match status" value="1"/>
</dbReference>
<feature type="coiled-coil region" evidence="7">
    <location>
        <begin position="185"/>
        <end position="251"/>
    </location>
</feature>
<dbReference type="InterPro" id="IPR012312">
    <property type="entry name" value="Hemerythrin-like"/>
</dbReference>
<evidence type="ECO:0000256" key="7">
    <source>
        <dbReference type="SAM" id="Coils"/>
    </source>
</evidence>
<evidence type="ECO:0000256" key="3">
    <source>
        <dbReference type="ARBA" id="ARBA00012438"/>
    </source>
</evidence>
<dbReference type="RefSeq" id="WP_013292812.1">
    <property type="nucleotide sequence ID" value="NC_014394.1"/>
</dbReference>
<dbReference type="Gene3D" id="1.20.120.50">
    <property type="entry name" value="Hemerythrin-like"/>
    <property type="match status" value="1"/>
</dbReference>
<dbReference type="Pfam" id="PF02518">
    <property type="entry name" value="HATPase_c"/>
    <property type="match status" value="1"/>
</dbReference>
<sequence length="505" mass="55981">MQDFPKVEAFVWSDKLVTGIDEVDDQHRHLVKLINEIGSLCSVAADSAQIKPVLNELVGYAQHHFATEEQLMQQYAVSAAHQENHLKAHNAFRKQVTLAVGIIETSPQNSMSLLAQLLEYLTRWLLQHIMVVDLRLAREIQALQNGATPESAASQAAATVSRSGDVMLEALNTLYSKIGEKTVEVMQTNQALEKEREALRDLNEQLELRVQQRTAALESANTQLLHNNLELKRLNQKLESAQNQLLQAEKMASVGQLAAGVAHEINNPIGFVNSNLNTLDQYVGDIARVLQVYELAEPALTPAALVKVQGAKQGVDLPYLLEDIPKLLHESQDGLARVKRIIQDLRNFSHMDETVWQSVNLEQCMDSTLNVAWNEIKYKAEVVKEYAGLPEVECMPSQINQVFMNLLVNAAQSIEHRGTITIRTGASGTDAWFEVVDTGKGIPSENLHQIFDPFFTTKPVGQGTGLGLSVSYGIVQKHGGRIEVQSAPGKGTAMRVWLPFKHQVD</sequence>
<evidence type="ECO:0000256" key="2">
    <source>
        <dbReference type="ARBA" id="ARBA00010587"/>
    </source>
</evidence>
<dbReference type="InterPro" id="IPR012827">
    <property type="entry name" value="Hemerythrin_metal-bd"/>
</dbReference>
<dbReference type="PANTHER" id="PTHR43065">
    <property type="entry name" value="SENSOR HISTIDINE KINASE"/>
    <property type="match status" value="1"/>
</dbReference>
<dbReference type="PRINTS" id="PR00344">
    <property type="entry name" value="BCTRLSENSOR"/>
</dbReference>
<evidence type="ECO:0000256" key="6">
    <source>
        <dbReference type="ARBA" id="ARBA00023004"/>
    </source>
</evidence>
<dbReference type="eggNOG" id="COG4191">
    <property type="taxonomic scope" value="Bacteria"/>
</dbReference>
<dbReference type="KEGG" id="gca:Galf_0835"/>
<dbReference type="Gene3D" id="3.30.565.10">
    <property type="entry name" value="Histidine kinase-like ATPase, C-terminal domain"/>
    <property type="match status" value="1"/>
</dbReference>
<gene>
    <name evidence="9" type="ordered locus">Galf_0835</name>
</gene>
<comment type="similarity">
    <text evidence="2">Belongs to the hemerythrin family.</text>
</comment>
<keyword evidence="9" id="KW-0808">Transferase</keyword>
<reference evidence="9 10" key="1">
    <citation type="submission" date="2010-08" db="EMBL/GenBank/DDBJ databases">
        <title>Complete sequence of Gallionella capsiferriformans ES-2.</title>
        <authorList>
            <consortium name="US DOE Joint Genome Institute"/>
            <person name="Lucas S."/>
            <person name="Copeland A."/>
            <person name="Lapidus A."/>
            <person name="Cheng J.-F."/>
            <person name="Bruce D."/>
            <person name="Goodwin L."/>
            <person name="Pitluck S."/>
            <person name="Chertkov O."/>
            <person name="Davenport K.W."/>
            <person name="Detter J.C."/>
            <person name="Han C."/>
            <person name="Tapia R."/>
            <person name="Land M."/>
            <person name="Hauser L."/>
            <person name="Chang Y.-J."/>
            <person name="Jeffries C."/>
            <person name="Kyrpides N."/>
            <person name="Ivanova N."/>
            <person name="Mikhailova N."/>
            <person name="Shelobolina E.S."/>
            <person name="Picardal F."/>
            <person name="Roden E."/>
            <person name="Emerson D."/>
            <person name="Woyke T."/>
        </authorList>
    </citation>
    <scope>NUCLEOTIDE SEQUENCE [LARGE SCALE GENOMIC DNA]</scope>
    <source>
        <strain evidence="9 10">ES-2</strain>
    </source>
</reference>
<keyword evidence="9" id="KW-0418">Kinase</keyword>
<dbReference type="STRING" id="395494.Galf_0835"/>
<organism evidence="9 10">
    <name type="scientific">Gallionella capsiferriformans (strain ES-2)</name>
    <name type="common">Gallionella ferruginea capsiferriformans (strain ES-2)</name>
    <dbReference type="NCBI Taxonomy" id="395494"/>
    <lineage>
        <taxon>Bacteria</taxon>
        <taxon>Pseudomonadati</taxon>
        <taxon>Pseudomonadota</taxon>
        <taxon>Betaproteobacteria</taxon>
        <taxon>Nitrosomonadales</taxon>
        <taxon>Gallionellaceae</taxon>
        <taxon>Gallionella</taxon>
    </lineage>
</organism>
<dbReference type="PANTHER" id="PTHR43065:SF50">
    <property type="entry name" value="HISTIDINE KINASE"/>
    <property type="match status" value="1"/>
</dbReference>